<dbReference type="RefSeq" id="WP_060859549.1">
    <property type="nucleotide sequence ID" value="NZ_LIRB01000106.1"/>
</dbReference>
<name>A0A132U8K5_9BACL</name>
<comment type="caution">
    <text evidence="2">The sequence shown here is derived from an EMBL/GenBank/DDBJ whole genome shotgun (WGS) entry which is preliminary data.</text>
</comment>
<dbReference type="OrthoDB" id="1456570at2"/>
<accession>A0A132U8K5</accession>
<reference evidence="2 3" key="1">
    <citation type="submission" date="2015-08" db="EMBL/GenBank/DDBJ databases">
        <title>Genomes of Paenibacillus riograndensis.</title>
        <authorList>
            <person name="Sant'Anna F.H."/>
            <person name="Souza R."/>
            <person name="Ambrosini A."/>
            <person name="Bach E."/>
            <person name="Fernandes G."/>
            <person name="Balsanelli E."/>
            <person name="Baura V.A."/>
            <person name="Pedrosa F.O."/>
            <person name="Souza E.M."/>
            <person name="Passaglia L."/>
        </authorList>
    </citation>
    <scope>NUCLEOTIDE SEQUENCE [LARGE SCALE GENOMIC DNA]</scope>
    <source>
        <strain evidence="2 3">CAS34</strain>
    </source>
</reference>
<keyword evidence="3" id="KW-1185">Reference proteome</keyword>
<proteinExistence type="predicted"/>
<organism evidence="2 3">
    <name type="scientific">Paenibacillus riograndensis</name>
    <dbReference type="NCBI Taxonomy" id="483937"/>
    <lineage>
        <taxon>Bacteria</taxon>
        <taxon>Bacillati</taxon>
        <taxon>Bacillota</taxon>
        <taxon>Bacilli</taxon>
        <taxon>Bacillales</taxon>
        <taxon>Paenibacillaceae</taxon>
        <taxon>Paenibacillus</taxon>
        <taxon>Paenibacillus sonchi group</taxon>
    </lineage>
</organism>
<sequence>MKRLKCPCCGYFTIESEDEIIVDICEVCFWQYDVVAHEKPDWNIGANHISLNQAKENYKIFGVCKEGYGNLVREPLLIELPENNIE</sequence>
<protein>
    <submittedName>
        <fullName evidence="2">Glycosyltransferase</fullName>
    </submittedName>
</protein>
<dbReference type="InterPro" id="IPR025983">
    <property type="entry name" value="Cys_rich_CPCC"/>
</dbReference>
<evidence type="ECO:0000313" key="3">
    <source>
        <dbReference type="Proteomes" id="UP000070475"/>
    </source>
</evidence>
<dbReference type="Proteomes" id="UP000070475">
    <property type="component" value="Unassembled WGS sequence"/>
</dbReference>
<keyword evidence="2" id="KW-0808">Transferase</keyword>
<dbReference type="AlphaFoldDB" id="A0A132U8K5"/>
<dbReference type="PATRIC" id="fig|483937.3.peg.4753"/>
<dbReference type="EMBL" id="LIRB01000106">
    <property type="protein sequence ID" value="KWX79967.1"/>
    <property type="molecule type" value="Genomic_DNA"/>
</dbReference>
<dbReference type="GO" id="GO:0016740">
    <property type="term" value="F:transferase activity"/>
    <property type="evidence" value="ECO:0007669"/>
    <property type="project" value="UniProtKB-KW"/>
</dbReference>
<evidence type="ECO:0000259" key="1">
    <source>
        <dbReference type="Pfam" id="PF14206"/>
    </source>
</evidence>
<feature type="domain" description="Cysteine-rich CPCC" evidence="1">
    <location>
        <begin position="5"/>
        <end position="75"/>
    </location>
</feature>
<dbReference type="Pfam" id="PF14206">
    <property type="entry name" value="Cys_rich_CPCC"/>
    <property type="match status" value="1"/>
</dbReference>
<gene>
    <name evidence="2" type="ORF">AMQ84_05090</name>
</gene>
<evidence type="ECO:0000313" key="2">
    <source>
        <dbReference type="EMBL" id="KWX79967.1"/>
    </source>
</evidence>